<dbReference type="PANTHER" id="PTHR30083:SF0">
    <property type="entry name" value="3'-PHOSPHOADENOSINE 5'-PHOSPHOSULFATE SULFOTRANSFERASE (PAPS REDUCTASE)_FAD SYNTHETASE"/>
    <property type="match status" value="1"/>
</dbReference>
<dbReference type="Proteomes" id="UP000242301">
    <property type="component" value="Unassembled WGS sequence"/>
</dbReference>
<gene>
    <name evidence="2" type="primary">ybdN</name>
    <name evidence="2" type="ORF">SOFFGTOCOR_0545</name>
</gene>
<dbReference type="InterPro" id="IPR014729">
    <property type="entry name" value="Rossmann-like_a/b/a_fold"/>
</dbReference>
<feature type="domain" description="Phosphoadenosine phosphosulphate reductase" evidence="1">
    <location>
        <begin position="31"/>
        <end position="233"/>
    </location>
</feature>
<dbReference type="SUPFAM" id="SSF52402">
    <property type="entry name" value="Adenine nucleotide alpha hydrolases-like"/>
    <property type="match status" value="1"/>
</dbReference>
<evidence type="ECO:0000259" key="1">
    <source>
        <dbReference type="Pfam" id="PF01507"/>
    </source>
</evidence>
<proteinExistence type="predicted"/>
<evidence type="ECO:0000313" key="2">
    <source>
        <dbReference type="EMBL" id="CRK85951.1"/>
    </source>
</evidence>
<reference evidence="3" key="1">
    <citation type="submission" date="2015-05" db="EMBL/GenBank/DDBJ databases">
        <authorList>
            <person name="Manzano-Marin A."/>
        </authorList>
    </citation>
    <scope>NUCLEOTIDE SEQUENCE [LARGE SCALE GENOMIC DNA]</scope>
    <source>
        <strain evidence="3">officinalis</strain>
    </source>
</reference>
<evidence type="ECO:0000313" key="3">
    <source>
        <dbReference type="Proteomes" id="UP000242301"/>
    </source>
</evidence>
<dbReference type="PANTHER" id="PTHR30083">
    <property type="entry name" value="TRANSCRIPTIONAL REGULATOR-RELATED"/>
    <property type="match status" value="1"/>
</dbReference>
<accession>A0A0M6WAL5</accession>
<dbReference type="InterPro" id="IPR002500">
    <property type="entry name" value="PAPS_reduct_dom"/>
</dbReference>
<dbReference type="STRING" id="1715285.SOFFGTOCOR_0545"/>
<sequence length="408" mass="48674">MHSKLKIPVGKNVLIATQDRIIWLFNTFEQISLSFSGGKDSTLLFHLIASEARKQNRKFNVMFLDWEVQYLATIDHVSKMRLLYKDCIEHFYWIALPITSESGVSQYETTWTAWEPNKKWVRKPPEYAITDPKFFPFYHSKIIFEDFTSEFNQWITGDYYSSVILLGIRADESLNRFLAISNNRKLRYADNIPWTTASPEGFYYMAYPIYDWNVKDIWTYFSRNNLPYNYIYDLMQQAGVSLNKMRICEPFGPEQRRGLWLYHILEPDTWSLVCERVSGADAGMLYTNPRNKTGFFGSQKVKKPKHHTWKSYVSFLLTSLPEKTAEHYRNKIAVYLHWYSEHEYPYGIPDEQINDTSSKQIPSWRRICKTILRNDFWCRSLAFSPTKSHCYDRYFSRLQKKRKDWKLI</sequence>
<dbReference type="AlphaFoldDB" id="A0A0M6WAL5"/>
<dbReference type="EMBL" id="CVRF01000003">
    <property type="protein sequence ID" value="CRK85951.1"/>
    <property type="molecule type" value="Genomic_DNA"/>
</dbReference>
<organism evidence="2 3">
    <name type="scientific">Candidatus Providencia siddallii</name>
    <dbReference type="NCBI Taxonomy" id="1715285"/>
    <lineage>
        <taxon>Bacteria</taxon>
        <taxon>Pseudomonadati</taxon>
        <taxon>Pseudomonadota</taxon>
        <taxon>Gammaproteobacteria</taxon>
        <taxon>Enterobacterales</taxon>
        <taxon>Morganellaceae</taxon>
        <taxon>Providencia</taxon>
    </lineage>
</organism>
<keyword evidence="3" id="KW-1185">Reference proteome</keyword>
<protein>
    <submittedName>
        <fullName evidence="2">Uncharacterized protein YbdN</fullName>
    </submittedName>
</protein>
<dbReference type="CDD" id="cd23947">
    <property type="entry name" value="PAPS_reductase-like_YbdN"/>
    <property type="match status" value="1"/>
</dbReference>
<dbReference type="GO" id="GO:0071453">
    <property type="term" value="P:cellular response to oxygen levels"/>
    <property type="evidence" value="ECO:0007669"/>
    <property type="project" value="TreeGrafter"/>
</dbReference>
<name>A0A0M6WAL5_9GAMM</name>
<dbReference type="Gene3D" id="3.40.50.620">
    <property type="entry name" value="HUPs"/>
    <property type="match status" value="1"/>
</dbReference>
<dbReference type="InterPro" id="IPR021845">
    <property type="entry name" value="DUF3440"/>
</dbReference>
<dbReference type="Pfam" id="PF01507">
    <property type="entry name" value="PAPS_reduct"/>
    <property type="match status" value="1"/>
</dbReference>
<dbReference type="Pfam" id="PF11922">
    <property type="entry name" value="DUF3440"/>
    <property type="match status" value="2"/>
</dbReference>
<dbReference type="GO" id="GO:0003824">
    <property type="term" value="F:catalytic activity"/>
    <property type="evidence" value="ECO:0007669"/>
    <property type="project" value="InterPro"/>
</dbReference>